<dbReference type="EMBL" id="RBKT01000001">
    <property type="protein sequence ID" value="RKR89185.1"/>
    <property type="molecule type" value="Genomic_DNA"/>
</dbReference>
<evidence type="ECO:0000256" key="5">
    <source>
        <dbReference type="SAM" id="Coils"/>
    </source>
</evidence>
<dbReference type="OrthoDB" id="5177647at2"/>
<feature type="domain" description="NlpC/P60" evidence="6">
    <location>
        <begin position="230"/>
        <end position="345"/>
    </location>
</feature>
<evidence type="ECO:0000313" key="7">
    <source>
        <dbReference type="EMBL" id="RKR89185.1"/>
    </source>
</evidence>
<evidence type="ECO:0000259" key="6">
    <source>
        <dbReference type="PROSITE" id="PS51935"/>
    </source>
</evidence>
<keyword evidence="8" id="KW-1185">Reference proteome</keyword>
<gene>
    <name evidence="7" type="ORF">BDK92_3524</name>
</gene>
<evidence type="ECO:0000256" key="3">
    <source>
        <dbReference type="ARBA" id="ARBA00022801"/>
    </source>
</evidence>
<comment type="similarity">
    <text evidence="1">Belongs to the peptidase C40 family.</text>
</comment>
<comment type="caution">
    <text evidence="7">The sequence shown here is derived from an EMBL/GenBank/DDBJ whole genome shotgun (WGS) entry which is preliminary data.</text>
</comment>
<dbReference type="InterPro" id="IPR038765">
    <property type="entry name" value="Papain-like_cys_pep_sf"/>
</dbReference>
<dbReference type="GO" id="GO:0006508">
    <property type="term" value="P:proteolysis"/>
    <property type="evidence" value="ECO:0007669"/>
    <property type="project" value="UniProtKB-KW"/>
</dbReference>
<proteinExistence type="inferred from homology"/>
<dbReference type="GO" id="GO:0008234">
    <property type="term" value="F:cysteine-type peptidase activity"/>
    <property type="evidence" value="ECO:0007669"/>
    <property type="project" value="UniProtKB-KW"/>
</dbReference>
<dbReference type="PANTHER" id="PTHR47359">
    <property type="entry name" value="PEPTIDOGLYCAN DL-ENDOPEPTIDASE CWLO"/>
    <property type="match status" value="1"/>
</dbReference>
<keyword evidence="2" id="KW-0645">Protease</keyword>
<dbReference type="InterPro" id="IPR000064">
    <property type="entry name" value="NLP_P60_dom"/>
</dbReference>
<sequence length="345" mass="37213">MASHAPRPRSLRSTLVDPDMTRSRTRWPIRTSVLAAIAGVAAVLLGATAAHAEPSVTEIEKQIDVAWNQLEPTIEKANATRQDLAVKKKQADALAKRIQPLQLQIDQAMGKVSNMAVRAYKGDNASAINAILTTDSPTMLADQLTILDQFARRQQHDVQAVVDLKEQLAAQKAPLDTLVAQLTRTEADLAAKKKQIDTEIDRLQKLRLKVYGNGGGGPLRPAPCPSSYPGGPSGVAVKFACAQIGKMYVWGAAGPNTYDCSGLMLAAWAKAGVTLPHNAAAQRRVTAYVKQAELRPGDLVFYYADLHHVGMYVGDGWVVHASQAGEPVKMKRLDTATVHSFGRPT</sequence>
<accession>A0A495JKI2</accession>
<protein>
    <submittedName>
        <fullName evidence="7">Cell wall-associated NlpC family hydrolase</fullName>
    </submittedName>
</protein>
<keyword evidence="4" id="KW-0788">Thiol protease</keyword>
<dbReference type="Pfam" id="PF00877">
    <property type="entry name" value="NLPC_P60"/>
    <property type="match status" value="1"/>
</dbReference>
<keyword evidence="5" id="KW-0175">Coiled coil</keyword>
<organism evidence="7 8">
    <name type="scientific">Micromonospora pisi</name>
    <dbReference type="NCBI Taxonomy" id="589240"/>
    <lineage>
        <taxon>Bacteria</taxon>
        <taxon>Bacillati</taxon>
        <taxon>Actinomycetota</taxon>
        <taxon>Actinomycetes</taxon>
        <taxon>Micromonosporales</taxon>
        <taxon>Micromonosporaceae</taxon>
        <taxon>Micromonospora</taxon>
    </lineage>
</organism>
<feature type="coiled-coil region" evidence="5">
    <location>
        <begin position="175"/>
        <end position="209"/>
    </location>
</feature>
<keyword evidence="3 7" id="KW-0378">Hydrolase</keyword>
<dbReference type="Proteomes" id="UP000277671">
    <property type="component" value="Unassembled WGS sequence"/>
</dbReference>
<dbReference type="AlphaFoldDB" id="A0A495JKI2"/>
<dbReference type="PANTHER" id="PTHR47359:SF3">
    <property type="entry name" value="NLP_P60 DOMAIN-CONTAINING PROTEIN-RELATED"/>
    <property type="match status" value="1"/>
</dbReference>
<reference evidence="7 8" key="1">
    <citation type="submission" date="2018-10" db="EMBL/GenBank/DDBJ databases">
        <title>Sequencing the genomes of 1000 actinobacteria strains.</title>
        <authorList>
            <person name="Klenk H.-P."/>
        </authorList>
    </citation>
    <scope>NUCLEOTIDE SEQUENCE [LARGE SCALE GENOMIC DNA]</scope>
    <source>
        <strain evidence="7 8">DSM 45175</strain>
    </source>
</reference>
<dbReference type="Gene3D" id="6.10.250.3150">
    <property type="match status" value="1"/>
</dbReference>
<evidence type="ECO:0000256" key="2">
    <source>
        <dbReference type="ARBA" id="ARBA00022670"/>
    </source>
</evidence>
<dbReference type="PROSITE" id="PS51935">
    <property type="entry name" value="NLPC_P60"/>
    <property type="match status" value="1"/>
</dbReference>
<dbReference type="SUPFAM" id="SSF54001">
    <property type="entry name" value="Cysteine proteinases"/>
    <property type="match status" value="1"/>
</dbReference>
<evidence type="ECO:0000256" key="1">
    <source>
        <dbReference type="ARBA" id="ARBA00007074"/>
    </source>
</evidence>
<dbReference type="Gene3D" id="3.90.1720.10">
    <property type="entry name" value="endopeptidase domain like (from Nostoc punctiforme)"/>
    <property type="match status" value="1"/>
</dbReference>
<name>A0A495JKI2_9ACTN</name>
<evidence type="ECO:0000256" key="4">
    <source>
        <dbReference type="ARBA" id="ARBA00022807"/>
    </source>
</evidence>
<dbReference type="InterPro" id="IPR051794">
    <property type="entry name" value="PG_Endopeptidase_C40"/>
</dbReference>
<evidence type="ECO:0000313" key="8">
    <source>
        <dbReference type="Proteomes" id="UP000277671"/>
    </source>
</evidence>